<name>A0A1F7IR70_9BACT</name>
<reference evidence="2 3" key="1">
    <citation type="journal article" date="2016" name="Nat. Commun.">
        <title>Thousands of microbial genomes shed light on interconnected biogeochemical processes in an aquifer system.</title>
        <authorList>
            <person name="Anantharaman K."/>
            <person name="Brown C.T."/>
            <person name="Hug L.A."/>
            <person name="Sharon I."/>
            <person name="Castelle C.J."/>
            <person name="Probst A.J."/>
            <person name="Thomas B.C."/>
            <person name="Singh A."/>
            <person name="Wilkins M.J."/>
            <person name="Karaoz U."/>
            <person name="Brodie E.L."/>
            <person name="Williams K.H."/>
            <person name="Hubbard S.S."/>
            <person name="Banfield J.F."/>
        </authorList>
    </citation>
    <scope>NUCLEOTIDE SEQUENCE [LARGE SCALE GENOMIC DNA]</scope>
</reference>
<dbReference type="Pfam" id="PF00961">
    <property type="entry name" value="LAGLIDADG_1"/>
    <property type="match status" value="1"/>
</dbReference>
<dbReference type="InterPro" id="IPR027434">
    <property type="entry name" value="Homing_endonucl"/>
</dbReference>
<sequence>MVEKTKAYIAGFLDGDGSIFLQLVRRKDYQLGYQIRASIVFFQKKKNDKILRWLKHKLRYGYLRNRKDGLSEYTIVGFRVVKGILNELEPYLLVKKYQAKLAIRIIDRIEKTPIVTTGFMLRIAKEVDKFGMLNNSKKRINDSKQLKKFFQSITFDPVSTEFLSIKKE</sequence>
<evidence type="ECO:0000313" key="3">
    <source>
        <dbReference type="Proteomes" id="UP000177141"/>
    </source>
</evidence>
<dbReference type="EMBL" id="MGAL01000047">
    <property type="protein sequence ID" value="OGK45846.1"/>
    <property type="molecule type" value="Genomic_DNA"/>
</dbReference>
<accession>A0A1F7IR70</accession>
<proteinExistence type="predicted"/>
<dbReference type="GO" id="GO:0004519">
    <property type="term" value="F:endonuclease activity"/>
    <property type="evidence" value="ECO:0007669"/>
    <property type="project" value="InterPro"/>
</dbReference>
<comment type="caution">
    <text evidence="2">The sequence shown here is derived from an EMBL/GenBank/DDBJ whole genome shotgun (WGS) entry which is preliminary data.</text>
</comment>
<evidence type="ECO:0000313" key="2">
    <source>
        <dbReference type="EMBL" id="OGK45846.1"/>
    </source>
</evidence>
<dbReference type="InterPro" id="IPR004860">
    <property type="entry name" value="LAGLIDADG_dom"/>
</dbReference>
<dbReference type="Proteomes" id="UP000177141">
    <property type="component" value="Unassembled WGS sequence"/>
</dbReference>
<protein>
    <recommendedName>
        <fullName evidence="1">Homing endonuclease LAGLIDADG domain-containing protein</fullName>
    </recommendedName>
</protein>
<evidence type="ECO:0000259" key="1">
    <source>
        <dbReference type="Pfam" id="PF00961"/>
    </source>
</evidence>
<feature type="domain" description="Homing endonuclease LAGLIDADG" evidence="1">
    <location>
        <begin position="9"/>
        <end position="98"/>
    </location>
</feature>
<organism evidence="2 3">
    <name type="scientific">Candidatus Roizmanbacteria bacterium RIFCSPLOWO2_01_FULL_38_12</name>
    <dbReference type="NCBI Taxonomy" id="1802061"/>
    <lineage>
        <taxon>Bacteria</taxon>
        <taxon>Candidatus Roizmaniibacteriota</taxon>
    </lineage>
</organism>
<dbReference type="AlphaFoldDB" id="A0A1F7IR70"/>
<dbReference type="SUPFAM" id="SSF55608">
    <property type="entry name" value="Homing endonucleases"/>
    <property type="match status" value="1"/>
</dbReference>
<gene>
    <name evidence="2" type="ORF">A3A93_00915</name>
</gene>
<dbReference type="Gene3D" id="3.10.28.10">
    <property type="entry name" value="Homing endonucleases"/>
    <property type="match status" value="1"/>
</dbReference>